<sequence length="359" mass="39275">MKQNSRFLILFLSSINVFFKITGAAPASLPSSAIFPALIVFGDSYADTGNNNYLNTIAKCNFPPYGINFEGGIPTGRFGDGEVFPDLIGSLLSEGLGIKRTIPASLDPTLTSKDLLTGVSFASGGSGFNPWISQSRSALSMEGQLKKLEEYIEKLKKIGGEETTDDIISKSLFLVVSGSNDVPSAAAGNLQYDVESYTSSVIKFASDFMKKLYRYGARRILVVGVPPFGCLPSQRTLGGGLQRDCDQDYNNASKLFNSKLSSMLDSLSPTLQDTKLVYFDYYNSLLELIQSPQRYGFEVVDRGCCGTGLIETLLLCNRYTSSICPNISAYLFWDAYHPSERANRILISKLLEKSVPMLL</sequence>
<dbReference type="InterPro" id="IPR050592">
    <property type="entry name" value="GDSL_lipolytic_enzyme"/>
</dbReference>
<reference evidence="3 4" key="1">
    <citation type="journal article" date="2013" name="Front. Plant Sci.">
        <title>The Reference Genome of the Halophytic Plant Eutrema salsugineum.</title>
        <authorList>
            <person name="Yang R."/>
            <person name="Jarvis D.E."/>
            <person name="Chen H."/>
            <person name="Beilstein M.A."/>
            <person name="Grimwood J."/>
            <person name="Jenkins J."/>
            <person name="Shu S."/>
            <person name="Prochnik S."/>
            <person name="Xin M."/>
            <person name="Ma C."/>
            <person name="Schmutz J."/>
            <person name="Wing R.A."/>
            <person name="Mitchell-Olds T."/>
            <person name="Schumaker K.S."/>
            <person name="Wang X."/>
        </authorList>
    </citation>
    <scope>NUCLEOTIDE SEQUENCE [LARGE SCALE GENOMIC DNA]</scope>
</reference>
<dbReference type="Pfam" id="PF00657">
    <property type="entry name" value="Lipase_GDSL"/>
    <property type="match status" value="1"/>
</dbReference>
<dbReference type="PANTHER" id="PTHR45642">
    <property type="entry name" value="GDSL ESTERASE/LIPASE EXL3"/>
    <property type="match status" value="1"/>
</dbReference>
<dbReference type="CDD" id="cd01837">
    <property type="entry name" value="SGNH_plant_lipase_like"/>
    <property type="match status" value="1"/>
</dbReference>
<name>V4KAS0_EUTSA</name>
<dbReference type="EMBL" id="KI517683">
    <property type="protein sequence ID" value="ESQ34785.1"/>
    <property type="molecule type" value="Genomic_DNA"/>
</dbReference>
<dbReference type="InterPro" id="IPR001087">
    <property type="entry name" value="GDSL"/>
</dbReference>
<dbReference type="eggNOG" id="ENOG502QW19">
    <property type="taxonomic scope" value="Eukaryota"/>
</dbReference>
<evidence type="ECO:0000256" key="1">
    <source>
        <dbReference type="ARBA" id="ARBA00008668"/>
    </source>
</evidence>
<dbReference type="Gene3D" id="3.40.50.1110">
    <property type="entry name" value="SGNH hydrolase"/>
    <property type="match status" value="1"/>
</dbReference>
<dbReference type="Gramene" id="ESQ34785">
    <property type="protein sequence ID" value="ESQ34785"/>
    <property type="gene ID" value="EUTSA_v10008023mg"/>
</dbReference>
<gene>
    <name evidence="3" type="ORF">EUTSA_v10008023mg</name>
</gene>
<dbReference type="InterPro" id="IPR035669">
    <property type="entry name" value="SGNH_plant_lipase-like"/>
</dbReference>
<dbReference type="PANTHER" id="PTHR45642:SF150">
    <property type="entry name" value="GDSL ESTERASE_LIPASE EXL3"/>
    <property type="match status" value="1"/>
</dbReference>
<evidence type="ECO:0000313" key="3">
    <source>
        <dbReference type="EMBL" id="ESQ34785.1"/>
    </source>
</evidence>
<accession>V4KAS0</accession>
<dbReference type="OrthoDB" id="1071171at2759"/>
<organism evidence="3 4">
    <name type="scientific">Eutrema salsugineum</name>
    <name type="common">Saltwater cress</name>
    <name type="synonym">Sisymbrium salsugineum</name>
    <dbReference type="NCBI Taxonomy" id="72664"/>
    <lineage>
        <taxon>Eukaryota</taxon>
        <taxon>Viridiplantae</taxon>
        <taxon>Streptophyta</taxon>
        <taxon>Embryophyta</taxon>
        <taxon>Tracheophyta</taxon>
        <taxon>Spermatophyta</taxon>
        <taxon>Magnoliopsida</taxon>
        <taxon>eudicotyledons</taxon>
        <taxon>Gunneridae</taxon>
        <taxon>Pentapetalae</taxon>
        <taxon>rosids</taxon>
        <taxon>malvids</taxon>
        <taxon>Brassicales</taxon>
        <taxon>Brassicaceae</taxon>
        <taxon>Eutremeae</taxon>
        <taxon>Eutrema</taxon>
    </lineage>
</organism>
<feature type="signal peptide" evidence="2">
    <location>
        <begin position="1"/>
        <end position="24"/>
    </location>
</feature>
<dbReference type="AlphaFoldDB" id="V4KAS0"/>
<dbReference type="KEGG" id="eus:EUTSA_v10008023mg"/>
<comment type="similarity">
    <text evidence="1">Belongs to the 'GDSL' lipolytic enzyme family.</text>
</comment>
<evidence type="ECO:0000256" key="2">
    <source>
        <dbReference type="SAM" id="SignalP"/>
    </source>
</evidence>
<dbReference type="OMA" id="HTSMAMR"/>
<dbReference type="FunFam" id="3.40.50.1110:FF:000003">
    <property type="entry name" value="GDSL esterase/lipase APG"/>
    <property type="match status" value="1"/>
</dbReference>
<keyword evidence="4" id="KW-1185">Reference proteome</keyword>
<evidence type="ECO:0000313" key="4">
    <source>
        <dbReference type="Proteomes" id="UP000030689"/>
    </source>
</evidence>
<dbReference type="InterPro" id="IPR036514">
    <property type="entry name" value="SGNH_hydro_sf"/>
</dbReference>
<feature type="chain" id="PRO_5004720513" evidence="2">
    <location>
        <begin position="25"/>
        <end position="359"/>
    </location>
</feature>
<protein>
    <submittedName>
        <fullName evidence="3">Uncharacterized protein</fullName>
    </submittedName>
</protein>
<dbReference type="SUPFAM" id="SSF52266">
    <property type="entry name" value="SGNH hydrolase"/>
    <property type="match status" value="1"/>
</dbReference>
<proteinExistence type="inferred from homology"/>
<keyword evidence="2" id="KW-0732">Signal</keyword>
<dbReference type="Proteomes" id="UP000030689">
    <property type="component" value="Unassembled WGS sequence"/>
</dbReference>
<dbReference type="GO" id="GO:0016788">
    <property type="term" value="F:hydrolase activity, acting on ester bonds"/>
    <property type="evidence" value="ECO:0007669"/>
    <property type="project" value="InterPro"/>
</dbReference>